<evidence type="ECO:0000313" key="2">
    <source>
        <dbReference type="Proteomes" id="UP000001635"/>
    </source>
</evidence>
<dbReference type="KEGG" id="cmr:Cycma_2991"/>
<name>G0J454_CYCMS</name>
<gene>
    <name evidence="1" type="ordered locus">Cycma_2991</name>
</gene>
<accession>G0J454</accession>
<organism evidence="1 2">
    <name type="scientific">Cyclobacterium marinum (strain ATCC 25205 / DSM 745 / LMG 13164 / NCIMB 1802)</name>
    <name type="common">Flectobacillus marinus</name>
    <dbReference type="NCBI Taxonomy" id="880070"/>
    <lineage>
        <taxon>Bacteria</taxon>
        <taxon>Pseudomonadati</taxon>
        <taxon>Bacteroidota</taxon>
        <taxon>Cytophagia</taxon>
        <taxon>Cytophagales</taxon>
        <taxon>Cyclobacteriaceae</taxon>
        <taxon>Cyclobacterium</taxon>
    </lineage>
</organism>
<dbReference type="Proteomes" id="UP000001635">
    <property type="component" value="Chromosome"/>
</dbReference>
<dbReference type="RefSeq" id="WP_014021010.1">
    <property type="nucleotide sequence ID" value="NC_015914.1"/>
</dbReference>
<protein>
    <submittedName>
        <fullName evidence="1">Uncharacterized protein</fullName>
    </submittedName>
</protein>
<sequence length="428" mass="50380">MMNKNNNVFLFGAGAMIDWGGPTTQELTERIREEGFKVSNSEQKLTDYIYEQLIKVYDKDDVNFETIINVIEELSVYYSEFKKGKESPSLLRSFINDLEFEKLFDYSIKGGKRKTNYKLQIPKGKDYDSARYAFNNENPKQFYLQHELSCLLTSIVNRISEYAFHYCTFSEIKMDSEISINFKKWISTLEKNNAIRMYSLNYDRIFKVLLNEVSINCFEGFEMNENESYSQEFKCDILRILEDQNSNIFYNLHGSAFWKVDNRNKRINSPEILSANTPQFQGNSNISNIQIERGKPILVSNIITGFQKAQKSMIPPFKQMHFAFDRDCFKTNIIYIIGYSFSDEHINQCIKTALRHRKDLTLEIVDPSFIEKNLDQILNRTIFTYIENCSASPKILGNNKFTYYDNRVIVYTLKFCDYLKMKNNEEEL</sequence>
<dbReference type="HOGENOM" id="CLU_777615_0_0_10"/>
<reference evidence="2" key="1">
    <citation type="submission" date="2011-07" db="EMBL/GenBank/DDBJ databases">
        <title>The complete genome of Cyclobacterium marinum DSM 745.</title>
        <authorList>
            <person name="Lucas S."/>
            <person name="Han J."/>
            <person name="Lapidus A."/>
            <person name="Bruce D."/>
            <person name="Goodwin L."/>
            <person name="Pitluck S."/>
            <person name="Peters L."/>
            <person name="Kyrpides N."/>
            <person name="Mavromatis K."/>
            <person name="Ivanova N."/>
            <person name="Ovchinnikova G."/>
            <person name="Chertkov O."/>
            <person name="Detter J.C."/>
            <person name="Tapia R."/>
            <person name="Han C."/>
            <person name="Land M."/>
            <person name="Hauser L."/>
            <person name="Markowitz V."/>
            <person name="Cheng J.-F."/>
            <person name="Hugenholtz P."/>
            <person name="Woyke T."/>
            <person name="Wu D."/>
            <person name="Tindall B."/>
            <person name="Schuetze A."/>
            <person name="Brambilla E."/>
            <person name="Klenk H.-P."/>
            <person name="Eisen J.A."/>
        </authorList>
    </citation>
    <scope>NUCLEOTIDE SEQUENCE [LARGE SCALE GENOMIC DNA]</scope>
    <source>
        <strain evidence="2">ATCC 25205 / DSM 745 / LMG 13164 / NCIMB 1802</strain>
    </source>
</reference>
<evidence type="ECO:0000313" key="1">
    <source>
        <dbReference type="EMBL" id="AEL26720.1"/>
    </source>
</evidence>
<dbReference type="EMBL" id="CP002955">
    <property type="protein sequence ID" value="AEL26720.1"/>
    <property type="molecule type" value="Genomic_DNA"/>
</dbReference>
<dbReference type="OrthoDB" id="9808492at2"/>
<dbReference type="AlphaFoldDB" id="G0J454"/>
<dbReference type="STRING" id="880070.Cycma_2991"/>
<keyword evidence="2" id="KW-1185">Reference proteome</keyword>
<proteinExistence type="predicted"/>